<name>A0A7Z2VUL7_9BURK</name>
<feature type="signal peptide" evidence="1">
    <location>
        <begin position="1"/>
        <end position="23"/>
    </location>
</feature>
<feature type="chain" id="PRO_5030805760" evidence="1">
    <location>
        <begin position="24"/>
        <end position="164"/>
    </location>
</feature>
<dbReference type="AlphaFoldDB" id="A0A7Z2VUL7"/>
<dbReference type="Pfam" id="PF11454">
    <property type="entry name" value="DUF3016"/>
    <property type="match status" value="1"/>
</dbReference>
<accession>A0A7Z2VUL7</accession>
<gene>
    <name evidence="2" type="ORF">HH212_05395</name>
</gene>
<dbReference type="Proteomes" id="UP000502415">
    <property type="component" value="Chromosome"/>
</dbReference>
<dbReference type="EMBL" id="CP051685">
    <property type="protein sequence ID" value="QJD99525.1"/>
    <property type="molecule type" value="Genomic_DNA"/>
</dbReference>
<dbReference type="KEGG" id="mfy:HH212_05395"/>
<protein>
    <submittedName>
        <fullName evidence="2">DUF3016 domain-containing protein</fullName>
    </submittedName>
</protein>
<dbReference type="RefSeq" id="WP_169434432.1">
    <property type="nucleotide sequence ID" value="NZ_CP051685.1"/>
</dbReference>
<proteinExistence type="predicted"/>
<reference evidence="2 3" key="1">
    <citation type="submission" date="2020-04" db="EMBL/GenBank/DDBJ databases">
        <title>Genome sequencing of novel species.</title>
        <authorList>
            <person name="Heo J."/>
            <person name="Kim S.-J."/>
            <person name="Kim J.-S."/>
            <person name="Hong S.-B."/>
            <person name="Kwon S.-W."/>
        </authorList>
    </citation>
    <scope>NUCLEOTIDE SEQUENCE [LARGE SCALE GENOMIC DNA]</scope>
    <source>
        <strain evidence="2 3">GN2-R2</strain>
    </source>
</reference>
<evidence type="ECO:0000313" key="2">
    <source>
        <dbReference type="EMBL" id="QJD99525.1"/>
    </source>
</evidence>
<keyword evidence="1" id="KW-0732">Signal</keyword>
<evidence type="ECO:0000256" key="1">
    <source>
        <dbReference type="SAM" id="SignalP"/>
    </source>
</evidence>
<sequence>MKSFMKDIALAGLLALAAGGASAAVTVTYVHPETFHDLPFATWERDDMLAQVTDHFTKLGKSLPEGQDLRIEVLDFDPAGRLIPNARLGRDLRVLSGSADWPRMDLRYTVEQNGQVIKSGEAKLSDMNYQQGPHHYFDSEPLRYEKEMIDEWFEKTIAPLPRRR</sequence>
<dbReference type="InterPro" id="IPR021557">
    <property type="entry name" value="DUF3016"/>
</dbReference>
<keyword evidence="3" id="KW-1185">Reference proteome</keyword>
<organism evidence="2 3">
    <name type="scientific">Massilia forsythiae</name>
    <dbReference type="NCBI Taxonomy" id="2728020"/>
    <lineage>
        <taxon>Bacteria</taxon>
        <taxon>Pseudomonadati</taxon>
        <taxon>Pseudomonadota</taxon>
        <taxon>Betaproteobacteria</taxon>
        <taxon>Burkholderiales</taxon>
        <taxon>Oxalobacteraceae</taxon>
        <taxon>Telluria group</taxon>
        <taxon>Massilia</taxon>
    </lineage>
</organism>
<evidence type="ECO:0000313" key="3">
    <source>
        <dbReference type="Proteomes" id="UP000502415"/>
    </source>
</evidence>